<dbReference type="Gene3D" id="1.10.510.10">
    <property type="entry name" value="Transferase(Phosphotransferase) domain 1"/>
    <property type="match status" value="1"/>
</dbReference>
<dbReference type="GO" id="GO:0005886">
    <property type="term" value="C:plasma membrane"/>
    <property type="evidence" value="ECO:0007669"/>
    <property type="project" value="UniProtKB-SubCell"/>
</dbReference>
<dbReference type="SMART" id="SM00108">
    <property type="entry name" value="B_lectin"/>
    <property type="match status" value="1"/>
</dbReference>
<keyword evidence="10" id="KW-0547">Nucleotide-binding</keyword>
<keyword evidence="20" id="KW-0245">EGF-like domain</keyword>
<evidence type="ECO:0000256" key="3">
    <source>
        <dbReference type="ARBA" id="ARBA00022475"/>
    </source>
</evidence>
<feature type="signal peptide" evidence="22">
    <location>
        <begin position="1"/>
        <end position="37"/>
    </location>
</feature>
<evidence type="ECO:0000256" key="11">
    <source>
        <dbReference type="ARBA" id="ARBA00022777"/>
    </source>
</evidence>
<reference evidence="27 28" key="1">
    <citation type="journal article" date="2019" name="Genome Biol. Evol.">
        <title>Insights into the evolution of the New World diploid cottons (Gossypium, subgenus Houzingenia) based on genome sequencing.</title>
        <authorList>
            <person name="Grover C.E."/>
            <person name="Arick M.A. 2nd"/>
            <person name="Thrash A."/>
            <person name="Conover J.L."/>
            <person name="Sanders W.S."/>
            <person name="Peterson D.G."/>
            <person name="Frelichowski J.E."/>
            <person name="Scheffler J.A."/>
            <person name="Scheffler B.E."/>
            <person name="Wendel J.F."/>
        </authorList>
    </citation>
    <scope>NUCLEOTIDE SEQUENCE [LARGE SCALE GENOMIC DNA]</scope>
    <source>
        <strain evidence="27">6</strain>
        <tissue evidence="27">Leaf</tissue>
    </source>
</reference>
<dbReference type="Pfam" id="PF01453">
    <property type="entry name" value="B_lectin"/>
    <property type="match status" value="1"/>
</dbReference>
<dbReference type="InterPro" id="IPR000858">
    <property type="entry name" value="S_locus_glycoprot_dom"/>
</dbReference>
<dbReference type="SUPFAM" id="SSF51110">
    <property type="entry name" value="alpha-D-mannose-specific plant lectins"/>
    <property type="match status" value="1"/>
</dbReference>
<dbReference type="GO" id="GO:0048544">
    <property type="term" value="P:recognition of pollen"/>
    <property type="evidence" value="ECO:0007669"/>
    <property type="project" value="InterPro"/>
</dbReference>
<evidence type="ECO:0000256" key="16">
    <source>
        <dbReference type="ARBA" id="ARBA00023170"/>
    </source>
</evidence>
<evidence type="ECO:0000256" key="7">
    <source>
        <dbReference type="ARBA" id="ARBA00022692"/>
    </source>
</evidence>
<dbReference type="FunFam" id="1.10.510.10:FF:001023">
    <property type="entry name" value="Os07g0541700 protein"/>
    <property type="match status" value="1"/>
</dbReference>
<dbReference type="SMART" id="SM00220">
    <property type="entry name" value="S_TKc"/>
    <property type="match status" value="1"/>
</dbReference>
<dbReference type="SUPFAM" id="SSF56112">
    <property type="entry name" value="Protein kinase-like (PK-like)"/>
    <property type="match status" value="1"/>
</dbReference>
<dbReference type="PANTHER" id="PTHR32444">
    <property type="entry name" value="BULB-TYPE LECTIN DOMAIN-CONTAINING PROTEIN"/>
    <property type="match status" value="1"/>
</dbReference>
<dbReference type="InterPro" id="IPR001480">
    <property type="entry name" value="Bulb-type_lectin_dom"/>
</dbReference>
<evidence type="ECO:0000256" key="22">
    <source>
        <dbReference type="SAM" id="SignalP"/>
    </source>
</evidence>
<dbReference type="InterPro" id="IPR001245">
    <property type="entry name" value="Ser-Thr/Tyr_kinase_cat_dom"/>
</dbReference>
<dbReference type="Pfam" id="PF00954">
    <property type="entry name" value="S_locus_glycop"/>
    <property type="match status" value="1"/>
</dbReference>
<feature type="domain" description="Bulb-type lectin" evidence="25">
    <location>
        <begin position="38"/>
        <end position="159"/>
    </location>
</feature>
<dbReference type="CDD" id="cd01098">
    <property type="entry name" value="PAN_AP_plant"/>
    <property type="match status" value="1"/>
</dbReference>
<dbReference type="GO" id="GO:0004674">
    <property type="term" value="F:protein serine/threonine kinase activity"/>
    <property type="evidence" value="ECO:0007669"/>
    <property type="project" value="UniProtKB-KW"/>
</dbReference>
<dbReference type="InterPro" id="IPR000719">
    <property type="entry name" value="Prot_kinase_dom"/>
</dbReference>
<dbReference type="PANTHER" id="PTHR32444:SF235">
    <property type="entry name" value="OS01G0783900 PROTEIN"/>
    <property type="match status" value="1"/>
</dbReference>
<dbReference type="PROSITE" id="PS50948">
    <property type="entry name" value="PAN"/>
    <property type="match status" value="1"/>
</dbReference>
<feature type="domain" description="Apple" evidence="26">
    <location>
        <begin position="289"/>
        <end position="371"/>
    </location>
</feature>
<name>A0A7J9J396_9ROSI</name>
<keyword evidence="4" id="KW-0723">Serine/threonine-protein kinase</keyword>
<comment type="subcellular location">
    <subcellularLocation>
        <location evidence="1">Cell membrane</location>
        <topology evidence="1">Single-pass type I membrane protein</topology>
    </subcellularLocation>
</comment>
<dbReference type="GO" id="GO:0005524">
    <property type="term" value="F:ATP binding"/>
    <property type="evidence" value="ECO:0007669"/>
    <property type="project" value="UniProtKB-KW"/>
</dbReference>
<dbReference type="EMBL" id="JABFAE010000005">
    <property type="protein sequence ID" value="MBA0828882.1"/>
    <property type="molecule type" value="Genomic_DNA"/>
</dbReference>
<comment type="catalytic activity">
    <reaction evidence="19">
        <text>L-seryl-[protein] + ATP = O-phospho-L-seryl-[protein] + ADP + H(+)</text>
        <dbReference type="Rhea" id="RHEA:17989"/>
        <dbReference type="Rhea" id="RHEA-COMP:9863"/>
        <dbReference type="Rhea" id="RHEA-COMP:11604"/>
        <dbReference type="ChEBI" id="CHEBI:15378"/>
        <dbReference type="ChEBI" id="CHEBI:29999"/>
        <dbReference type="ChEBI" id="CHEBI:30616"/>
        <dbReference type="ChEBI" id="CHEBI:83421"/>
        <dbReference type="ChEBI" id="CHEBI:456216"/>
        <dbReference type="EC" id="2.7.11.1"/>
    </reaction>
</comment>
<feature type="domain" description="EGF-like" evidence="24">
    <location>
        <begin position="273"/>
        <end position="309"/>
    </location>
</feature>
<dbReference type="GO" id="GO:0030246">
    <property type="term" value="F:carbohydrate binding"/>
    <property type="evidence" value="ECO:0007669"/>
    <property type="project" value="UniProtKB-KW"/>
</dbReference>
<evidence type="ECO:0000256" key="2">
    <source>
        <dbReference type="ARBA" id="ARBA00012513"/>
    </source>
</evidence>
<protein>
    <recommendedName>
        <fullName evidence="2">non-specific serine/threonine protein kinase</fullName>
        <ecNumber evidence="2">2.7.11.1</ecNumber>
    </recommendedName>
</protein>
<evidence type="ECO:0000256" key="10">
    <source>
        <dbReference type="ARBA" id="ARBA00022741"/>
    </source>
</evidence>
<accession>A0A7J9J396</accession>
<comment type="caution">
    <text evidence="20">Lacks conserved residue(s) required for the propagation of feature annotation.</text>
</comment>
<evidence type="ECO:0000256" key="8">
    <source>
        <dbReference type="ARBA" id="ARBA00022729"/>
    </source>
</evidence>
<dbReference type="FunFam" id="3.30.200.20:FF:000330">
    <property type="entry name" value="G-type lectin S-receptor-like serine/threonine-protein kinase At4g03230"/>
    <property type="match status" value="1"/>
</dbReference>
<dbReference type="InterPro" id="IPR000742">
    <property type="entry name" value="EGF"/>
</dbReference>
<evidence type="ECO:0000256" key="12">
    <source>
        <dbReference type="ARBA" id="ARBA00022840"/>
    </source>
</evidence>
<keyword evidence="28" id="KW-1185">Reference proteome</keyword>
<dbReference type="AlphaFoldDB" id="A0A7J9J396"/>
<keyword evidence="9" id="KW-0430">Lectin</keyword>
<dbReference type="Gene3D" id="2.90.10.10">
    <property type="entry name" value="Bulb-type lectin domain"/>
    <property type="match status" value="1"/>
</dbReference>
<keyword evidence="12" id="KW-0067">ATP-binding</keyword>
<evidence type="ECO:0000259" key="25">
    <source>
        <dbReference type="PROSITE" id="PS50927"/>
    </source>
</evidence>
<dbReference type="PROSITE" id="PS50927">
    <property type="entry name" value="BULB_LECTIN"/>
    <property type="match status" value="1"/>
</dbReference>
<dbReference type="InterPro" id="IPR003609">
    <property type="entry name" value="Pan_app"/>
</dbReference>
<sequence>MQESHAVQKTMMIRTSRWSVVLHILSVILSSLHGCSARDTITMKSSVVDGQTLVSAENRFELGFFGPSRSSNVKRYVGIWYTSDPQTVVWVANRATPLSDKSGVLHIANGYLKLSDKKGKVYWYTERQNKRSNITVKLSDTGNLILYDVDVDGLGIKLWQSFEHPTDTFLFGMKNDGSLVFTSWTSEDDPAPGNFIFKQDPQANRLLVTNKSITYWRSWRESGKIFELVNLNITEDDTRVHKNERIVMNFTGDLQYWQFDRGMKDWSLTWWEPKDRCSKYNYCGNFGSCNINSKLPCKCLPGFKPKVSEQWNAGEFVDDCRQECLRNNQCQAYTVNASKTDRQLSCLTWTEELKSIQEDQDDGYDLYVRVPVSDIAPTSRSCLTCGTNLVPYPPSTGPNCGDPVYYSFDCDMDTGQLSFMTPSGNYPVTHVNPKASIFDIEMEAKEAVNCHAMHSSGSKILQLNRSSPFNVTSSCSSNFTNDSPLKSTIEVKITWKPPLEPTCNSSADCKEWPHSTCNITGTGQKRCLCNSAFRWDGLGLTCTPGATGRLRYSFNKSKTLPLYLIVSLPIAMALLCVILSIYLWRTKMVKKRAKQRKAHLHRYDTERGVKELMESSHLEGKDGTGIDVPFFDFESILAATDNFSDENKLGKGGFGPVYKGKFPGGQEIAIKRLASVSGQGLEEFKNEVVLIAKLQHRNLVRLLGYCIKGEEKILLQQLEWGTRFNIILGVARGLLYLHQDSRLRIIHRDLKTSNILLDEEMNPKISDFGLARMIQGKQTEGSTLR</sequence>
<dbReference type="InterPro" id="IPR024171">
    <property type="entry name" value="SRK-like_kinase"/>
</dbReference>
<keyword evidence="8 22" id="KW-0732">Signal</keyword>
<dbReference type="InterPro" id="IPR011009">
    <property type="entry name" value="Kinase-like_dom_sf"/>
</dbReference>
<evidence type="ECO:0000256" key="6">
    <source>
        <dbReference type="ARBA" id="ARBA00022679"/>
    </source>
</evidence>
<evidence type="ECO:0000256" key="15">
    <source>
        <dbReference type="ARBA" id="ARBA00023157"/>
    </source>
</evidence>
<gene>
    <name evidence="27" type="ORF">Goarm_013512</name>
</gene>
<evidence type="ECO:0000259" key="24">
    <source>
        <dbReference type="PROSITE" id="PS50026"/>
    </source>
</evidence>
<organism evidence="27 28">
    <name type="scientific">Gossypium armourianum</name>
    <dbReference type="NCBI Taxonomy" id="34283"/>
    <lineage>
        <taxon>Eukaryota</taxon>
        <taxon>Viridiplantae</taxon>
        <taxon>Streptophyta</taxon>
        <taxon>Embryophyta</taxon>
        <taxon>Tracheophyta</taxon>
        <taxon>Spermatophyta</taxon>
        <taxon>Magnoliopsida</taxon>
        <taxon>eudicotyledons</taxon>
        <taxon>Gunneridae</taxon>
        <taxon>Pentapetalae</taxon>
        <taxon>rosids</taxon>
        <taxon>malvids</taxon>
        <taxon>Malvales</taxon>
        <taxon>Malvaceae</taxon>
        <taxon>Malvoideae</taxon>
        <taxon>Gossypium</taxon>
    </lineage>
</organism>
<keyword evidence="11" id="KW-0418">Kinase</keyword>
<dbReference type="PROSITE" id="PS50026">
    <property type="entry name" value="EGF_3"/>
    <property type="match status" value="1"/>
</dbReference>
<keyword evidence="17" id="KW-0325">Glycoprotein</keyword>
<dbReference type="InterPro" id="IPR008271">
    <property type="entry name" value="Ser/Thr_kinase_AS"/>
</dbReference>
<comment type="caution">
    <text evidence="27">The sequence shown here is derived from an EMBL/GenBank/DDBJ whole genome shotgun (WGS) entry which is preliminary data.</text>
</comment>
<evidence type="ECO:0000256" key="21">
    <source>
        <dbReference type="SAM" id="Phobius"/>
    </source>
</evidence>
<dbReference type="CDD" id="cd00028">
    <property type="entry name" value="B_lectin"/>
    <property type="match status" value="1"/>
</dbReference>
<dbReference type="Pfam" id="PF07714">
    <property type="entry name" value="PK_Tyr_Ser-Thr"/>
    <property type="match status" value="1"/>
</dbReference>
<dbReference type="PROSITE" id="PS50011">
    <property type="entry name" value="PROTEIN_KINASE_DOM"/>
    <property type="match status" value="1"/>
</dbReference>
<dbReference type="EC" id="2.7.11.1" evidence="2"/>
<keyword evidence="16" id="KW-0675">Receptor</keyword>
<evidence type="ECO:0000313" key="27">
    <source>
        <dbReference type="EMBL" id="MBA0828882.1"/>
    </source>
</evidence>
<keyword evidence="7 21" id="KW-0812">Transmembrane</keyword>
<dbReference type="Gene3D" id="3.30.200.20">
    <property type="entry name" value="Phosphorylase Kinase, domain 1"/>
    <property type="match status" value="1"/>
</dbReference>
<evidence type="ECO:0000259" key="23">
    <source>
        <dbReference type="PROSITE" id="PS50011"/>
    </source>
</evidence>
<evidence type="ECO:0000313" key="28">
    <source>
        <dbReference type="Proteomes" id="UP000593575"/>
    </source>
</evidence>
<evidence type="ECO:0000256" key="19">
    <source>
        <dbReference type="ARBA" id="ARBA00048679"/>
    </source>
</evidence>
<feature type="transmembrane region" description="Helical" evidence="21">
    <location>
        <begin position="560"/>
        <end position="584"/>
    </location>
</feature>
<evidence type="ECO:0000259" key="26">
    <source>
        <dbReference type="PROSITE" id="PS50948"/>
    </source>
</evidence>
<feature type="non-terminal residue" evidence="27">
    <location>
        <position position="785"/>
    </location>
</feature>
<dbReference type="InterPro" id="IPR036426">
    <property type="entry name" value="Bulb-type_lectin_dom_sf"/>
</dbReference>
<evidence type="ECO:0000256" key="1">
    <source>
        <dbReference type="ARBA" id="ARBA00004251"/>
    </source>
</evidence>
<evidence type="ECO:0000256" key="5">
    <source>
        <dbReference type="ARBA" id="ARBA00022553"/>
    </source>
</evidence>
<evidence type="ECO:0000256" key="13">
    <source>
        <dbReference type="ARBA" id="ARBA00022989"/>
    </source>
</evidence>
<feature type="domain" description="Protein kinase" evidence="23">
    <location>
        <begin position="643"/>
        <end position="785"/>
    </location>
</feature>
<dbReference type="PIRSF" id="PIRSF000641">
    <property type="entry name" value="SRK"/>
    <property type="match status" value="1"/>
</dbReference>
<feature type="chain" id="PRO_5029541864" description="non-specific serine/threonine protein kinase" evidence="22">
    <location>
        <begin position="38"/>
        <end position="785"/>
    </location>
</feature>
<dbReference type="FunFam" id="2.90.10.10:FF:000009">
    <property type="entry name" value="Receptor-like serine/threonine-protein kinase SD1-8"/>
    <property type="match status" value="1"/>
</dbReference>
<comment type="catalytic activity">
    <reaction evidence="18">
        <text>L-threonyl-[protein] + ATP = O-phospho-L-threonyl-[protein] + ADP + H(+)</text>
        <dbReference type="Rhea" id="RHEA:46608"/>
        <dbReference type="Rhea" id="RHEA-COMP:11060"/>
        <dbReference type="Rhea" id="RHEA-COMP:11605"/>
        <dbReference type="ChEBI" id="CHEBI:15378"/>
        <dbReference type="ChEBI" id="CHEBI:30013"/>
        <dbReference type="ChEBI" id="CHEBI:30616"/>
        <dbReference type="ChEBI" id="CHEBI:61977"/>
        <dbReference type="ChEBI" id="CHEBI:456216"/>
        <dbReference type="EC" id="2.7.11.1"/>
    </reaction>
</comment>
<evidence type="ECO:0000256" key="17">
    <source>
        <dbReference type="ARBA" id="ARBA00023180"/>
    </source>
</evidence>
<evidence type="ECO:0000256" key="20">
    <source>
        <dbReference type="PROSITE-ProRule" id="PRU00076"/>
    </source>
</evidence>
<proteinExistence type="predicted"/>
<evidence type="ECO:0000256" key="18">
    <source>
        <dbReference type="ARBA" id="ARBA00047899"/>
    </source>
</evidence>
<dbReference type="Proteomes" id="UP000593575">
    <property type="component" value="Unassembled WGS sequence"/>
</dbReference>
<keyword evidence="5" id="KW-0597">Phosphoprotein</keyword>
<evidence type="ECO:0000256" key="9">
    <source>
        <dbReference type="ARBA" id="ARBA00022734"/>
    </source>
</evidence>
<keyword evidence="14 21" id="KW-0472">Membrane</keyword>
<dbReference type="PROSITE" id="PS00108">
    <property type="entry name" value="PROTEIN_KINASE_ST"/>
    <property type="match status" value="1"/>
</dbReference>
<keyword evidence="3" id="KW-1003">Cell membrane</keyword>
<evidence type="ECO:0000256" key="4">
    <source>
        <dbReference type="ARBA" id="ARBA00022527"/>
    </source>
</evidence>
<keyword evidence="15" id="KW-1015">Disulfide bond</keyword>
<evidence type="ECO:0000256" key="14">
    <source>
        <dbReference type="ARBA" id="ARBA00023136"/>
    </source>
</evidence>
<keyword evidence="13 21" id="KW-1133">Transmembrane helix</keyword>
<keyword evidence="6" id="KW-0808">Transferase</keyword>
<dbReference type="Pfam" id="PF08276">
    <property type="entry name" value="PAN_2"/>
    <property type="match status" value="1"/>
</dbReference>